<evidence type="ECO:0000256" key="1">
    <source>
        <dbReference type="SAM" id="MobiDB-lite"/>
    </source>
</evidence>
<gene>
    <name evidence="2" type="ORF">PHISCL_08097</name>
</gene>
<name>A0A3A2ZBD3_9EURO</name>
<organism evidence="2 3">
    <name type="scientific">Aspergillus sclerotialis</name>
    <dbReference type="NCBI Taxonomy" id="2070753"/>
    <lineage>
        <taxon>Eukaryota</taxon>
        <taxon>Fungi</taxon>
        <taxon>Dikarya</taxon>
        <taxon>Ascomycota</taxon>
        <taxon>Pezizomycotina</taxon>
        <taxon>Eurotiomycetes</taxon>
        <taxon>Eurotiomycetidae</taxon>
        <taxon>Eurotiales</taxon>
        <taxon>Aspergillaceae</taxon>
        <taxon>Aspergillus</taxon>
        <taxon>Aspergillus subgen. Polypaecilum</taxon>
    </lineage>
</organism>
<comment type="caution">
    <text evidence="2">The sequence shown here is derived from an EMBL/GenBank/DDBJ whole genome shotgun (WGS) entry which is preliminary data.</text>
</comment>
<protein>
    <submittedName>
        <fullName evidence="2">Uncharacterized protein</fullName>
    </submittedName>
</protein>
<proteinExistence type="predicted"/>
<feature type="region of interest" description="Disordered" evidence="1">
    <location>
        <begin position="57"/>
        <end position="77"/>
    </location>
</feature>
<dbReference type="Proteomes" id="UP000266188">
    <property type="component" value="Unassembled WGS sequence"/>
</dbReference>
<keyword evidence="3" id="KW-1185">Reference proteome</keyword>
<dbReference type="OrthoDB" id="5234364at2759"/>
<evidence type="ECO:0000313" key="3">
    <source>
        <dbReference type="Proteomes" id="UP000266188"/>
    </source>
</evidence>
<dbReference type="EMBL" id="MVGC01000392">
    <property type="protein sequence ID" value="RJE19563.1"/>
    <property type="molecule type" value="Genomic_DNA"/>
</dbReference>
<dbReference type="STRING" id="2070753.A0A3A2ZBD3"/>
<dbReference type="AlphaFoldDB" id="A0A3A2ZBD3"/>
<sequence length="135" mass="13560">MYVYAAEISRNALNPSFGDVDSIKRQNRECEAKNKPFTFDAEAVCGIKLSTMVTSSASATGSASGTTSAASATTTSESTASAVSAITSAGPWIAVPTESQTTSAATATPTDNAAAGKMARWEVVAGLVVAAGMLG</sequence>
<reference evidence="3" key="1">
    <citation type="submission" date="2017-02" db="EMBL/GenBank/DDBJ databases">
        <authorList>
            <person name="Tafer H."/>
            <person name="Lopandic K."/>
        </authorList>
    </citation>
    <scope>NUCLEOTIDE SEQUENCE [LARGE SCALE GENOMIC DNA]</scope>
    <source>
        <strain evidence="3">CBS 366.77</strain>
    </source>
</reference>
<accession>A0A3A2ZBD3</accession>
<evidence type="ECO:0000313" key="2">
    <source>
        <dbReference type="EMBL" id="RJE19563.1"/>
    </source>
</evidence>